<evidence type="ECO:0000256" key="2">
    <source>
        <dbReference type="ARBA" id="ARBA00022692"/>
    </source>
</evidence>
<sequence length="106" mass="11707">MPAIKIVIFVLLALIISIFAVKNLDLVEVSFYDFGLNSVNVKVPLLIVILASLGLGFLLAWVEGVFAKMKLKATIHSKQKTIDSLNREIAELKSKSLPELTEKNDP</sequence>
<comment type="caution">
    <text evidence="8">The sequence shown here is derived from an EMBL/GenBank/DDBJ whole genome shotgun (WGS) entry which is preliminary data.</text>
</comment>
<keyword evidence="5" id="KW-0175">Coiled coil</keyword>
<dbReference type="PANTHER" id="PTHR41335">
    <property type="entry name" value="MEMBRANE PROTEIN-RELATED"/>
    <property type="match status" value="1"/>
</dbReference>
<evidence type="ECO:0000256" key="5">
    <source>
        <dbReference type="SAM" id="Coils"/>
    </source>
</evidence>
<evidence type="ECO:0000259" key="7">
    <source>
        <dbReference type="Pfam" id="PF06305"/>
    </source>
</evidence>
<evidence type="ECO:0000256" key="1">
    <source>
        <dbReference type="ARBA" id="ARBA00022475"/>
    </source>
</evidence>
<feature type="coiled-coil region" evidence="5">
    <location>
        <begin position="68"/>
        <end position="95"/>
    </location>
</feature>
<dbReference type="AlphaFoldDB" id="M1Z132"/>
<evidence type="ECO:0000313" key="9">
    <source>
        <dbReference type="Proteomes" id="UP000011704"/>
    </source>
</evidence>
<dbReference type="EMBL" id="CAQJ01000078">
    <property type="protein sequence ID" value="CCQ91451.1"/>
    <property type="molecule type" value="Genomic_DNA"/>
</dbReference>
<feature type="domain" description="Lipopolysaccharide assembly protein A" evidence="7">
    <location>
        <begin position="23"/>
        <end position="89"/>
    </location>
</feature>
<dbReference type="HOGENOM" id="CLU_2220380_0_0_0"/>
<keyword evidence="3 6" id="KW-1133">Transmembrane helix</keyword>
<dbReference type="InterPro" id="IPR010445">
    <property type="entry name" value="LapA_dom"/>
</dbReference>
<evidence type="ECO:0000313" key="8">
    <source>
        <dbReference type="EMBL" id="CCQ91451.1"/>
    </source>
</evidence>
<protein>
    <recommendedName>
        <fullName evidence="7">Lipopolysaccharide assembly protein A domain-containing protein</fullName>
    </recommendedName>
</protein>
<dbReference type="STRING" id="1266370.NITGR_700012"/>
<dbReference type="GO" id="GO:0005886">
    <property type="term" value="C:plasma membrane"/>
    <property type="evidence" value="ECO:0007669"/>
    <property type="project" value="InterPro"/>
</dbReference>
<proteinExistence type="predicted"/>
<keyword evidence="4 6" id="KW-0472">Membrane</keyword>
<gene>
    <name evidence="8" type="ORF">NITGR_700012</name>
</gene>
<evidence type="ECO:0000256" key="3">
    <source>
        <dbReference type="ARBA" id="ARBA00022989"/>
    </source>
</evidence>
<evidence type="ECO:0000256" key="6">
    <source>
        <dbReference type="SAM" id="Phobius"/>
    </source>
</evidence>
<accession>M1Z132</accession>
<keyword evidence="1" id="KW-1003">Cell membrane</keyword>
<keyword evidence="2 6" id="KW-0812">Transmembrane</keyword>
<dbReference type="PANTHER" id="PTHR41335:SF1">
    <property type="entry name" value="MEMBRANE PROTEIN"/>
    <property type="match status" value="1"/>
</dbReference>
<keyword evidence="9" id="KW-1185">Reference proteome</keyword>
<name>M1Z132_NITG3</name>
<feature type="transmembrane region" description="Helical" evidence="6">
    <location>
        <begin position="44"/>
        <end position="62"/>
    </location>
</feature>
<dbReference type="InParanoid" id="M1Z132"/>
<evidence type="ECO:0000256" key="4">
    <source>
        <dbReference type="ARBA" id="ARBA00023136"/>
    </source>
</evidence>
<dbReference type="Proteomes" id="UP000011704">
    <property type="component" value="Unassembled WGS sequence"/>
</dbReference>
<dbReference type="Pfam" id="PF06305">
    <property type="entry name" value="LapA_dom"/>
    <property type="match status" value="1"/>
</dbReference>
<reference evidence="8 9" key="1">
    <citation type="journal article" date="2013" name="Front. Microbiol.">
        <title>The genome of Nitrospina gracilis illuminates the metabolism and evolution of the major marine nitrite oxidizer.</title>
        <authorList>
            <person name="Luecker S."/>
            <person name="Nowka B."/>
            <person name="Rattei T."/>
            <person name="Spieck E."/>
            <person name="and Daims H."/>
        </authorList>
    </citation>
    <scope>NUCLEOTIDE SEQUENCE [LARGE SCALE GENOMIC DNA]</scope>
    <source>
        <strain evidence="8 9">3/211</strain>
    </source>
</reference>
<organism evidence="8 9">
    <name type="scientific">Nitrospina gracilis (strain 3/211)</name>
    <dbReference type="NCBI Taxonomy" id="1266370"/>
    <lineage>
        <taxon>Bacteria</taxon>
        <taxon>Pseudomonadati</taxon>
        <taxon>Nitrospinota/Tectimicrobiota group</taxon>
        <taxon>Nitrospinota</taxon>
        <taxon>Nitrospinia</taxon>
        <taxon>Nitrospinales</taxon>
        <taxon>Nitrospinaceae</taxon>
        <taxon>Nitrospina</taxon>
    </lineage>
</organism>
<dbReference type="RefSeq" id="WP_005010165.1">
    <property type="nucleotide sequence ID" value="NZ_HG422173.1"/>
</dbReference>